<dbReference type="PANTHER" id="PTHR48146">
    <property type="entry name" value="K-STIMULATED PYROPHOSPHATE-ENERGIZED SODIUM PUMP PROTEIN"/>
    <property type="match status" value="1"/>
</dbReference>
<sequence length="278" mass="31481">KLWGQPYVPSIFAMLLHQWLLNNNFAGGQQPRQTLMNVMISGARQLFWGDVHSTRTHFRSLYAYLSKDVALNSDTGRLDSLPAPSRAALLSVVAAFLPYYAQPQELLKSIQDLPVPSSNPEPGRSHVKGEGADFLLAEAADTLKAMQAEGSLIRYLVALGSLQSSPYFANAYQSTRLRLQVELYSLTWRGGPRYVPPSVNQAALRTLNALFPLGKRSRRLVSLAFRLWWRPTEWSKPVLLSINSAWHSVVRWLSGCLTSTWAAMRRLIPRWRRRVHQQ</sequence>
<keyword evidence="2" id="KW-1185">Reference proteome</keyword>
<evidence type="ECO:0008006" key="3">
    <source>
        <dbReference type="Google" id="ProtNLM"/>
    </source>
</evidence>
<reference evidence="1 2" key="1">
    <citation type="journal article" date="2024" name="Nat. Commun.">
        <title>Phylogenomics reveals the evolutionary origins of lichenization in chlorophyte algae.</title>
        <authorList>
            <person name="Puginier C."/>
            <person name="Libourel C."/>
            <person name="Otte J."/>
            <person name="Skaloud P."/>
            <person name="Haon M."/>
            <person name="Grisel S."/>
            <person name="Petersen M."/>
            <person name="Berrin J.G."/>
            <person name="Delaux P.M."/>
            <person name="Dal Grande F."/>
            <person name="Keller J."/>
        </authorList>
    </citation>
    <scope>NUCLEOTIDE SEQUENCE [LARGE SCALE GENOMIC DNA]</scope>
    <source>
        <strain evidence="1 2">SAG 2523</strain>
    </source>
</reference>
<dbReference type="EMBL" id="JALJOV010002009">
    <property type="protein sequence ID" value="KAK9836373.1"/>
    <property type="molecule type" value="Genomic_DNA"/>
</dbReference>
<organism evidence="1 2">
    <name type="scientific">Apatococcus fuscideae</name>
    <dbReference type="NCBI Taxonomy" id="2026836"/>
    <lineage>
        <taxon>Eukaryota</taxon>
        <taxon>Viridiplantae</taxon>
        <taxon>Chlorophyta</taxon>
        <taxon>core chlorophytes</taxon>
        <taxon>Trebouxiophyceae</taxon>
        <taxon>Chlorellales</taxon>
        <taxon>Chlorellaceae</taxon>
        <taxon>Apatococcus</taxon>
    </lineage>
</organism>
<protein>
    <recommendedName>
        <fullName evidence="3">Reverse transcriptase</fullName>
    </recommendedName>
</protein>
<evidence type="ECO:0000313" key="2">
    <source>
        <dbReference type="Proteomes" id="UP001485043"/>
    </source>
</evidence>
<feature type="non-terminal residue" evidence="1">
    <location>
        <position position="1"/>
    </location>
</feature>
<proteinExistence type="predicted"/>
<name>A0AAW1RS28_9CHLO</name>
<comment type="caution">
    <text evidence="1">The sequence shown here is derived from an EMBL/GenBank/DDBJ whole genome shotgun (WGS) entry which is preliminary data.</text>
</comment>
<dbReference type="Proteomes" id="UP001485043">
    <property type="component" value="Unassembled WGS sequence"/>
</dbReference>
<dbReference type="PANTHER" id="PTHR48146:SF2">
    <property type="entry name" value="K-STIMULATED PYROPHOSPHATE-ENERGIZED SODIUM PUMP PROTEIN"/>
    <property type="match status" value="1"/>
</dbReference>
<dbReference type="AlphaFoldDB" id="A0AAW1RS28"/>
<accession>A0AAW1RS28</accession>
<evidence type="ECO:0000313" key="1">
    <source>
        <dbReference type="EMBL" id="KAK9836373.1"/>
    </source>
</evidence>
<gene>
    <name evidence="1" type="ORF">WJX84_009968</name>
</gene>